<dbReference type="OrthoDB" id="5593818at2759"/>
<dbReference type="PIRSF" id="PIRSF022603">
    <property type="entry name" value="UCP022603"/>
    <property type="match status" value="1"/>
</dbReference>
<dbReference type="InterPro" id="IPR016805">
    <property type="entry name" value="MIX23_fungal"/>
</dbReference>
<protein>
    <recommendedName>
        <fullName evidence="4">Mitochondrial intermembrane space cysteine motif-containing protein MIX23</fullName>
    </recommendedName>
</protein>
<dbReference type="PANTHER" id="PTHR31905:SF2">
    <property type="entry name" value="PROTEIN MIX23"/>
    <property type="match status" value="1"/>
</dbReference>
<dbReference type="Pfam" id="PF09774">
    <property type="entry name" value="MIX23"/>
    <property type="match status" value="1"/>
</dbReference>
<evidence type="ECO:0000313" key="3">
    <source>
        <dbReference type="Proteomes" id="UP000509704"/>
    </source>
</evidence>
<dbReference type="PANTHER" id="PTHR31905">
    <property type="entry name" value="COILED-COIL DOMAIN-CONTAINING PROTEIN 58"/>
    <property type="match status" value="1"/>
</dbReference>
<dbReference type="GO" id="GO:0005758">
    <property type="term" value="C:mitochondrial intermembrane space"/>
    <property type="evidence" value="ECO:0007669"/>
    <property type="project" value="InterPro"/>
</dbReference>
<keyword evidence="3" id="KW-1185">Reference proteome</keyword>
<name>A0A7H9AZ56_ZYGMR</name>
<organism evidence="2 3">
    <name type="scientific">Zygotorulaspora mrakii</name>
    <name type="common">Zygosaccharomyces mrakii</name>
    <dbReference type="NCBI Taxonomy" id="42260"/>
    <lineage>
        <taxon>Eukaryota</taxon>
        <taxon>Fungi</taxon>
        <taxon>Dikarya</taxon>
        <taxon>Ascomycota</taxon>
        <taxon>Saccharomycotina</taxon>
        <taxon>Saccharomycetes</taxon>
        <taxon>Saccharomycetales</taxon>
        <taxon>Saccharomycetaceae</taxon>
        <taxon>Zygotorulaspora</taxon>
    </lineage>
</organism>
<evidence type="ECO:0008006" key="4">
    <source>
        <dbReference type="Google" id="ProtNLM"/>
    </source>
</evidence>
<dbReference type="KEGG" id="zmk:HG535_0B05350"/>
<evidence type="ECO:0000313" key="2">
    <source>
        <dbReference type="EMBL" id="QLG71493.1"/>
    </source>
</evidence>
<sequence>MRYTKQTKAHPRHMSTDKITLRTPDVLLDPNLEFSTEEPPIRELVLTRKRCIDSSIVDSFLKLLRNGSDDILRQKLSSYSQAQDNGRANSSKKTSCEQYLKKELYPNWQTRDQIISFCEGQSEQLKHELDAGTSKSIRSNVIPEIDPRLDPYSARRIIYDREAAYKDWKRLNSWIENNKKVESILRNSSAKTLKQNCDQNADYMAQFFSFINKTT</sequence>
<reference evidence="2 3" key="1">
    <citation type="submission" date="2020-07" db="EMBL/GenBank/DDBJ databases">
        <title>The yeast mating-type switching endonuclease HO is a domesticated member of an unorthodox homing genetic element family.</title>
        <authorList>
            <person name="Coughlan A.Y."/>
            <person name="Lombardi L."/>
            <person name="Braun-Galleani S."/>
            <person name="Martos A.R."/>
            <person name="Galeote V."/>
            <person name="Bigey F."/>
            <person name="Dequin S."/>
            <person name="Byrne K.P."/>
            <person name="Wolfe K.H."/>
        </authorList>
    </citation>
    <scope>NUCLEOTIDE SEQUENCE [LARGE SCALE GENOMIC DNA]</scope>
    <source>
        <strain evidence="2 3">NRRL Y-6702</strain>
    </source>
</reference>
<accession>A0A7H9AZ56</accession>
<evidence type="ECO:0000256" key="1">
    <source>
        <dbReference type="ARBA" id="ARBA00024204"/>
    </source>
</evidence>
<dbReference type="GeneID" id="59235154"/>
<dbReference type="RefSeq" id="XP_037143221.1">
    <property type="nucleotide sequence ID" value="XM_037287326.1"/>
</dbReference>
<gene>
    <name evidence="2" type="ORF">HG535_0B05350</name>
</gene>
<dbReference type="EMBL" id="CP058605">
    <property type="protein sequence ID" value="QLG71493.1"/>
    <property type="molecule type" value="Genomic_DNA"/>
</dbReference>
<dbReference type="AlphaFoldDB" id="A0A7H9AZ56"/>
<dbReference type="InterPro" id="IPR019171">
    <property type="entry name" value="MIX23"/>
</dbReference>
<proteinExistence type="inferred from homology"/>
<dbReference type="Proteomes" id="UP000509704">
    <property type="component" value="Chromosome 2"/>
</dbReference>
<comment type="similarity">
    <text evidence="1">Belongs to the MIX23 family.</text>
</comment>